<keyword evidence="2" id="KW-1133">Transmembrane helix</keyword>
<protein>
    <recommendedName>
        <fullName evidence="5">High chlorophyll fluorescence 153</fullName>
    </recommendedName>
</protein>
<organism evidence="3 4">
    <name type="scientific">Chenopodium quinoa</name>
    <name type="common">Quinoa</name>
    <dbReference type="NCBI Taxonomy" id="63459"/>
    <lineage>
        <taxon>Eukaryota</taxon>
        <taxon>Viridiplantae</taxon>
        <taxon>Streptophyta</taxon>
        <taxon>Embryophyta</taxon>
        <taxon>Tracheophyta</taxon>
        <taxon>Spermatophyta</taxon>
        <taxon>Magnoliopsida</taxon>
        <taxon>eudicotyledons</taxon>
        <taxon>Gunneridae</taxon>
        <taxon>Pentapetalae</taxon>
        <taxon>Caryophyllales</taxon>
        <taxon>Chenopodiaceae</taxon>
        <taxon>Chenopodioideae</taxon>
        <taxon>Atripliceae</taxon>
        <taxon>Chenopodium</taxon>
    </lineage>
</organism>
<dbReference type="OMA" id="MVMASFT"/>
<dbReference type="OrthoDB" id="786736at2759"/>
<dbReference type="KEGG" id="cqi:110716588"/>
<gene>
    <name evidence="3" type="primary">LOC110716588</name>
</gene>
<dbReference type="GeneID" id="110716588"/>
<keyword evidence="4" id="KW-1185">Reference proteome</keyword>
<evidence type="ECO:0000313" key="3">
    <source>
        <dbReference type="EnsemblPlants" id="AUR62037244-RA:cds"/>
    </source>
</evidence>
<name>A0A803MYG4_CHEQI</name>
<accession>A0A803MYG4</accession>
<keyword evidence="2" id="KW-0472">Membrane</keyword>
<dbReference type="GO" id="GO:0010190">
    <property type="term" value="P:cytochrome b6f complex assembly"/>
    <property type="evidence" value="ECO:0007669"/>
    <property type="project" value="EnsemblPlants"/>
</dbReference>
<evidence type="ECO:0000313" key="4">
    <source>
        <dbReference type="Proteomes" id="UP000596660"/>
    </source>
</evidence>
<dbReference type="PANTHER" id="PTHR37753">
    <property type="entry name" value="OS01G0940600 PROTEIN"/>
    <property type="match status" value="1"/>
</dbReference>
<dbReference type="SMR" id="A0A803MYG4"/>
<sequence length="133" mass="14982">MAAFPTIPSKSLSSSHHQPLHVAFPTSLRPSLVRFSGELDRRRMRGVSVVARAGPTTTQFIFAFVFPFSLLAITVFTAFRIGDRLDQKFLEELAMNEAIREAEEEIDDASEVVIPKKEEPALSRARNRPKREV</sequence>
<evidence type="ECO:0000256" key="1">
    <source>
        <dbReference type="SAM" id="MobiDB-lite"/>
    </source>
</evidence>
<dbReference type="PANTHER" id="PTHR37753:SF1">
    <property type="entry name" value="OS01G0940600 PROTEIN"/>
    <property type="match status" value="1"/>
</dbReference>
<keyword evidence="2" id="KW-0812">Transmembrane</keyword>
<dbReference type="RefSeq" id="XP_021750915.1">
    <property type="nucleotide sequence ID" value="XM_021895223.1"/>
</dbReference>
<dbReference type="AlphaFoldDB" id="A0A803MYG4"/>
<evidence type="ECO:0008006" key="5">
    <source>
        <dbReference type="Google" id="ProtNLM"/>
    </source>
</evidence>
<reference evidence="3" key="2">
    <citation type="submission" date="2021-03" db="UniProtKB">
        <authorList>
            <consortium name="EnsemblPlants"/>
        </authorList>
    </citation>
    <scope>IDENTIFICATION</scope>
</reference>
<dbReference type="EnsemblPlants" id="AUR62037244-RA">
    <property type="protein sequence ID" value="AUR62037244-RA:cds"/>
    <property type="gene ID" value="AUR62037244"/>
</dbReference>
<dbReference type="Gramene" id="AUR62037244-RA">
    <property type="protein sequence ID" value="AUR62037244-RA:cds"/>
    <property type="gene ID" value="AUR62037244"/>
</dbReference>
<feature type="transmembrane region" description="Helical" evidence="2">
    <location>
        <begin position="60"/>
        <end position="79"/>
    </location>
</feature>
<reference evidence="3" key="1">
    <citation type="journal article" date="2017" name="Nature">
        <title>The genome of Chenopodium quinoa.</title>
        <authorList>
            <person name="Jarvis D.E."/>
            <person name="Ho Y.S."/>
            <person name="Lightfoot D.J."/>
            <person name="Schmoeckel S.M."/>
            <person name="Li B."/>
            <person name="Borm T.J.A."/>
            <person name="Ohyanagi H."/>
            <person name="Mineta K."/>
            <person name="Michell C.T."/>
            <person name="Saber N."/>
            <person name="Kharbatia N.M."/>
            <person name="Rupper R.R."/>
            <person name="Sharp A.R."/>
            <person name="Dally N."/>
            <person name="Boughton B.A."/>
            <person name="Woo Y.H."/>
            <person name="Gao G."/>
            <person name="Schijlen E.G.W.M."/>
            <person name="Guo X."/>
            <person name="Momin A.A."/>
            <person name="Negrao S."/>
            <person name="Al-Babili S."/>
            <person name="Gehring C."/>
            <person name="Roessner U."/>
            <person name="Jung C."/>
            <person name="Murphy K."/>
            <person name="Arold S.T."/>
            <person name="Gojobori T."/>
            <person name="van der Linden C.G."/>
            <person name="van Loo E.N."/>
            <person name="Jellen E.N."/>
            <person name="Maughan P.J."/>
            <person name="Tester M."/>
        </authorList>
    </citation>
    <scope>NUCLEOTIDE SEQUENCE [LARGE SCALE GENOMIC DNA]</scope>
    <source>
        <strain evidence="3">cv. PI 614886</strain>
    </source>
</reference>
<dbReference type="Proteomes" id="UP000596660">
    <property type="component" value="Unplaced"/>
</dbReference>
<feature type="region of interest" description="Disordered" evidence="1">
    <location>
        <begin position="105"/>
        <end position="133"/>
    </location>
</feature>
<evidence type="ECO:0000256" key="2">
    <source>
        <dbReference type="SAM" id="Phobius"/>
    </source>
</evidence>
<dbReference type="GO" id="GO:0042651">
    <property type="term" value="C:thylakoid membrane"/>
    <property type="evidence" value="ECO:0007669"/>
    <property type="project" value="EnsemblPlants"/>
</dbReference>
<proteinExistence type="predicted"/>